<protein>
    <recommendedName>
        <fullName evidence="3">COX assembly mitochondrial protein</fullName>
    </recommendedName>
</protein>
<dbReference type="GeneID" id="20527097"/>
<comment type="subcellular location">
    <subcellularLocation>
        <location evidence="3">Mitochondrion</location>
    </subcellularLocation>
</comment>
<name>A0A058ZAI7_FONAL</name>
<evidence type="ECO:0000313" key="4">
    <source>
        <dbReference type="EMBL" id="KCV71424.1"/>
    </source>
</evidence>
<dbReference type="InterPro" id="IPR013892">
    <property type="entry name" value="Cyt_c_biogenesis_Cmc1-like"/>
</dbReference>
<keyword evidence="2" id="KW-1015">Disulfide bond</keyword>
<dbReference type="RefSeq" id="XP_009494547.1">
    <property type="nucleotide sequence ID" value="XM_009496272.1"/>
</dbReference>
<proteinExistence type="inferred from homology"/>
<dbReference type="EMBL" id="KB932203">
    <property type="protein sequence ID" value="KCV71424.1"/>
    <property type="molecule type" value="Genomic_DNA"/>
</dbReference>
<reference evidence="4" key="1">
    <citation type="submission" date="2013-04" db="EMBL/GenBank/DDBJ databases">
        <title>The Genome Sequence of Fonticula alba ATCC 38817.</title>
        <authorList>
            <consortium name="The Broad Institute Genomics Platform"/>
            <person name="Russ C."/>
            <person name="Cuomo C."/>
            <person name="Burger G."/>
            <person name="Gray M.W."/>
            <person name="Holland P.W.H."/>
            <person name="King N."/>
            <person name="Lang F.B.F."/>
            <person name="Roger A.J."/>
            <person name="Ruiz-Trillo I."/>
            <person name="Brown M."/>
            <person name="Walker B."/>
            <person name="Young S."/>
            <person name="Zeng Q."/>
            <person name="Gargeya S."/>
            <person name="Fitzgerald M."/>
            <person name="Haas B."/>
            <person name="Abouelleil A."/>
            <person name="Allen A.W."/>
            <person name="Alvarado L."/>
            <person name="Arachchi H.M."/>
            <person name="Berlin A.M."/>
            <person name="Chapman S.B."/>
            <person name="Gainer-Dewar J."/>
            <person name="Goldberg J."/>
            <person name="Griggs A."/>
            <person name="Gujja S."/>
            <person name="Hansen M."/>
            <person name="Howarth C."/>
            <person name="Imamovic A."/>
            <person name="Ireland A."/>
            <person name="Larimer J."/>
            <person name="McCowan C."/>
            <person name="Murphy C."/>
            <person name="Pearson M."/>
            <person name="Poon T.W."/>
            <person name="Priest M."/>
            <person name="Roberts A."/>
            <person name="Saif S."/>
            <person name="Shea T."/>
            <person name="Sisk P."/>
            <person name="Sykes S."/>
            <person name="Wortman J."/>
            <person name="Nusbaum C."/>
            <person name="Birren B."/>
        </authorList>
    </citation>
    <scope>NUCLEOTIDE SEQUENCE [LARGE SCALE GENOMIC DNA]</scope>
    <source>
        <strain evidence="4">ATCC 38817</strain>
    </source>
</reference>
<dbReference type="OrthoDB" id="6224010at2759"/>
<evidence type="ECO:0000256" key="3">
    <source>
        <dbReference type="RuleBase" id="RU364104"/>
    </source>
</evidence>
<dbReference type="Proteomes" id="UP000030693">
    <property type="component" value="Unassembled WGS sequence"/>
</dbReference>
<keyword evidence="3" id="KW-0496">Mitochondrion</keyword>
<sequence length="98" mass="11106">MTTPPRVDPSSFPPITLSNLSKSDENHVHDAFRSEVRQKCDAQILKYIDCAYYRTLSIPSACREVADEMNACLRQFMTREQADQFRATFIASKGAEST</sequence>
<organism evidence="4">
    <name type="scientific">Fonticula alba</name>
    <name type="common">Slime mold</name>
    <dbReference type="NCBI Taxonomy" id="691883"/>
    <lineage>
        <taxon>Eukaryota</taxon>
        <taxon>Rotosphaerida</taxon>
        <taxon>Fonticulaceae</taxon>
        <taxon>Fonticula</taxon>
    </lineage>
</organism>
<evidence type="ECO:0000313" key="5">
    <source>
        <dbReference type="Proteomes" id="UP000030693"/>
    </source>
</evidence>
<gene>
    <name evidence="4" type="ORF">H696_02372</name>
</gene>
<keyword evidence="5" id="KW-1185">Reference proteome</keyword>
<dbReference type="Pfam" id="PF08583">
    <property type="entry name" value="Cmc1"/>
    <property type="match status" value="1"/>
</dbReference>
<dbReference type="AlphaFoldDB" id="A0A058ZAI7"/>
<evidence type="ECO:0000256" key="1">
    <source>
        <dbReference type="ARBA" id="ARBA00007347"/>
    </source>
</evidence>
<accession>A0A058ZAI7</accession>
<dbReference type="GO" id="GO:0005739">
    <property type="term" value="C:mitochondrion"/>
    <property type="evidence" value="ECO:0007669"/>
    <property type="project" value="UniProtKB-SubCell"/>
</dbReference>
<comment type="similarity">
    <text evidence="1 3">Belongs to the CMC family.</text>
</comment>
<evidence type="ECO:0000256" key="2">
    <source>
        <dbReference type="ARBA" id="ARBA00023157"/>
    </source>
</evidence>